<protein>
    <submittedName>
        <fullName evidence="2">Uncharacterized protein</fullName>
    </submittedName>
</protein>
<proteinExistence type="predicted"/>
<reference evidence="2" key="1">
    <citation type="submission" date="2020-09" db="EMBL/GenBank/DDBJ databases">
        <title>Genome-Enabled Discovery of Anthraquinone Biosynthesis in Senna tora.</title>
        <authorList>
            <person name="Kang S.-H."/>
            <person name="Pandey R.P."/>
            <person name="Lee C.-M."/>
            <person name="Sim J.-S."/>
            <person name="Jeong J.-T."/>
            <person name="Choi B.-S."/>
            <person name="Jung M."/>
            <person name="Ginzburg D."/>
            <person name="Zhao K."/>
            <person name="Won S.Y."/>
            <person name="Oh T.-J."/>
            <person name="Yu Y."/>
            <person name="Kim N.-H."/>
            <person name="Lee O.R."/>
            <person name="Lee T.-H."/>
            <person name="Bashyal P."/>
            <person name="Kim T.-S."/>
            <person name="Lee W.-H."/>
            <person name="Kawkins C."/>
            <person name="Kim C.-K."/>
            <person name="Kim J.S."/>
            <person name="Ahn B.O."/>
            <person name="Rhee S.Y."/>
            <person name="Sohng J.K."/>
        </authorList>
    </citation>
    <scope>NUCLEOTIDE SEQUENCE</scope>
    <source>
        <tissue evidence="2">Leaf</tissue>
    </source>
</reference>
<gene>
    <name evidence="2" type="ORF">G2W53_039239</name>
</gene>
<dbReference type="AlphaFoldDB" id="A0A834W3C1"/>
<evidence type="ECO:0000256" key="1">
    <source>
        <dbReference type="SAM" id="MobiDB-lite"/>
    </source>
</evidence>
<evidence type="ECO:0000313" key="2">
    <source>
        <dbReference type="EMBL" id="KAF7807078.1"/>
    </source>
</evidence>
<comment type="caution">
    <text evidence="2">The sequence shown here is derived from an EMBL/GenBank/DDBJ whole genome shotgun (WGS) entry which is preliminary data.</text>
</comment>
<sequence>MFTIHHRRRVFEVEKLHPPSTIESSSSCKSSVEQARTTFVLGSFKATSFIQLGVCSNHGFDGARRSTVLRGRVRAPMAMVFDFGFFDLGIWCMPRGKKKKAIELSPPQIRKERRRRVIESPPSSPPRIFTPPSSPKGETTKIIETPEMAEEDTRVVKDYATPSAEGLQSSISRPTVQATQASINLASMGRSGGRAEEGVAPPAGVRSSMTYQDPFMRELFEREEQYHRAQMATIDRNHQHVMGELDNLRRQAVHHQESIEAIQQNLLALHRHREGTDAYPTCRPLPPPPGDLH</sequence>
<dbReference type="Proteomes" id="UP000634136">
    <property type="component" value="Unassembled WGS sequence"/>
</dbReference>
<name>A0A834W3C1_9FABA</name>
<accession>A0A834W3C1</accession>
<keyword evidence="3" id="KW-1185">Reference proteome</keyword>
<feature type="region of interest" description="Disordered" evidence="1">
    <location>
        <begin position="187"/>
        <end position="208"/>
    </location>
</feature>
<feature type="region of interest" description="Disordered" evidence="1">
    <location>
        <begin position="108"/>
        <end position="140"/>
    </location>
</feature>
<feature type="compositionally biased region" description="Pro residues" evidence="1">
    <location>
        <begin position="122"/>
        <end position="134"/>
    </location>
</feature>
<organism evidence="2 3">
    <name type="scientific">Senna tora</name>
    <dbReference type="NCBI Taxonomy" id="362788"/>
    <lineage>
        <taxon>Eukaryota</taxon>
        <taxon>Viridiplantae</taxon>
        <taxon>Streptophyta</taxon>
        <taxon>Embryophyta</taxon>
        <taxon>Tracheophyta</taxon>
        <taxon>Spermatophyta</taxon>
        <taxon>Magnoliopsida</taxon>
        <taxon>eudicotyledons</taxon>
        <taxon>Gunneridae</taxon>
        <taxon>Pentapetalae</taxon>
        <taxon>rosids</taxon>
        <taxon>fabids</taxon>
        <taxon>Fabales</taxon>
        <taxon>Fabaceae</taxon>
        <taxon>Caesalpinioideae</taxon>
        <taxon>Cassia clade</taxon>
        <taxon>Senna</taxon>
    </lineage>
</organism>
<evidence type="ECO:0000313" key="3">
    <source>
        <dbReference type="Proteomes" id="UP000634136"/>
    </source>
</evidence>
<dbReference type="EMBL" id="JAAIUW010000012">
    <property type="protein sequence ID" value="KAF7807078.1"/>
    <property type="molecule type" value="Genomic_DNA"/>
</dbReference>